<comment type="caution">
    <text evidence="1">The sequence shown here is derived from an EMBL/GenBank/DDBJ whole genome shotgun (WGS) entry which is preliminary data.</text>
</comment>
<name>A0ABR2LNS5_9ASPA</name>
<accession>A0ABR2LNS5</accession>
<gene>
    <name evidence="1" type="ORF">KSP40_PGU000080</name>
</gene>
<evidence type="ECO:0000313" key="1">
    <source>
        <dbReference type="EMBL" id="KAK8945918.1"/>
    </source>
</evidence>
<dbReference type="EMBL" id="JBBWWR010000017">
    <property type="protein sequence ID" value="KAK8945918.1"/>
    <property type="molecule type" value="Genomic_DNA"/>
</dbReference>
<proteinExistence type="predicted"/>
<dbReference type="Proteomes" id="UP001412067">
    <property type="component" value="Unassembled WGS sequence"/>
</dbReference>
<sequence length="119" mass="13580">MVHTDWFDLLYSLENSQTGKKFDLQFLNLNGVVKTKNRIALRSSVWKDFSEGVRAVLVDKDQVDVKDILAEQMHPPTAVIHVPLPLFTRDLAVIRQVISFSRALFIGESFSHDPHSSCR</sequence>
<reference evidence="1 2" key="1">
    <citation type="journal article" date="2022" name="Nat. Plants">
        <title>Genomes of leafy and leafless Platanthera orchids illuminate the evolution of mycoheterotrophy.</title>
        <authorList>
            <person name="Li M.H."/>
            <person name="Liu K.W."/>
            <person name="Li Z."/>
            <person name="Lu H.C."/>
            <person name="Ye Q.L."/>
            <person name="Zhang D."/>
            <person name="Wang J.Y."/>
            <person name="Li Y.F."/>
            <person name="Zhong Z.M."/>
            <person name="Liu X."/>
            <person name="Yu X."/>
            <person name="Liu D.K."/>
            <person name="Tu X.D."/>
            <person name="Liu B."/>
            <person name="Hao Y."/>
            <person name="Liao X.Y."/>
            <person name="Jiang Y.T."/>
            <person name="Sun W.H."/>
            <person name="Chen J."/>
            <person name="Chen Y.Q."/>
            <person name="Ai Y."/>
            <person name="Zhai J.W."/>
            <person name="Wu S.S."/>
            <person name="Zhou Z."/>
            <person name="Hsiao Y.Y."/>
            <person name="Wu W.L."/>
            <person name="Chen Y.Y."/>
            <person name="Lin Y.F."/>
            <person name="Hsu J.L."/>
            <person name="Li C.Y."/>
            <person name="Wang Z.W."/>
            <person name="Zhao X."/>
            <person name="Zhong W.Y."/>
            <person name="Ma X.K."/>
            <person name="Ma L."/>
            <person name="Huang J."/>
            <person name="Chen G.Z."/>
            <person name="Huang M.Z."/>
            <person name="Huang L."/>
            <person name="Peng D.H."/>
            <person name="Luo Y.B."/>
            <person name="Zou S.Q."/>
            <person name="Chen S.P."/>
            <person name="Lan S."/>
            <person name="Tsai W.C."/>
            <person name="Van de Peer Y."/>
            <person name="Liu Z.J."/>
        </authorList>
    </citation>
    <scope>NUCLEOTIDE SEQUENCE [LARGE SCALE GENOMIC DNA]</scope>
    <source>
        <strain evidence="1">Lor288</strain>
    </source>
</reference>
<evidence type="ECO:0000313" key="2">
    <source>
        <dbReference type="Proteomes" id="UP001412067"/>
    </source>
</evidence>
<keyword evidence="2" id="KW-1185">Reference proteome</keyword>
<organism evidence="1 2">
    <name type="scientific">Platanthera guangdongensis</name>
    <dbReference type="NCBI Taxonomy" id="2320717"/>
    <lineage>
        <taxon>Eukaryota</taxon>
        <taxon>Viridiplantae</taxon>
        <taxon>Streptophyta</taxon>
        <taxon>Embryophyta</taxon>
        <taxon>Tracheophyta</taxon>
        <taxon>Spermatophyta</taxon>
        <taxon>Magnoliopsida</taxon>
        <taxon>Liliopsida</taxon>
        <taxon>Asparagales</taxon>
        <taxon>Orchidaceae</taxon>
        <taxon>Orchidoideae</taxon>
        <taxon>Orchideae</taxon>
        <taxon>Orchidinae</taxon>
        <taxon>Platanthera</taxon>
    </lineage>
</organism>
<protein>
    <submittedName>
        <fullName evidence="1">Uncharacterized protein</fullName>
    </submittedName>
</protein>